<evidence type="ECO:0000256" key="3">
    <source>
        <dbReference type="ARBA" id="ARBA00022552"/>
    </source>
</evidence>
<dbReference type="GO" id="GO:0070475">
    <property type="term" value="P:rRNA base methylation"/>
    <property type="evidence" value="ECO:0007669"/>
    <property type="project" value="InterPro"/>
</dbReference>
<evidence type="ECO:0000313" key="11">
    <source>
        <dbReference type="Proteomes" id="UP001438707"/>
    </source>
</evidence>
<dbReference type="GO" id="GO:0070037">
    <property type="term" value="F:rRNA (pseudouridine) methyltransferase activity"/>
    <property type="evidence" value="ECO:0007669"/>
    <property type="project" value="InterPro"/>
</dbReference>
<keyword evidence="2" id="KW-0690">Ribosome biogenesis</keyword>
<dbReference type="GO" id="GO:0019843">
    <property type="term" value="F:rRNA binding"/>
    <property type="evidence" value="ECO:0007669"/>
    <property type="project" value="UniProtKB-KW"/>
</dbReference>
<sequence>MPSWLTRLGQSPQPSAASSHPGGKAEEQLSCDPVGISQGSHSPQFACQDFKLLNCDDHAQFLKRHGKDPADYRPDIAHQALLAILDSTHVAPPEETRGAVLRRYCQHLWRVRGCDGVATFCQPDWQITNAADSRQFAHGSPPDPQWTESIWQQLRLCIYQHEPGGREQMVLLSELGPTVCSAAAAFLAGQAN</sequence>
<evidence type="ECO:0000256" key="2">
    <source>
        <dbReference type="ARBA" id="ARBA00022517"/>
    </source>
</evidence>
<evidence type="ECO:0000256" key="6">
    <source>
        <dbReference type="ARBA" id="ARBA00022691"/>
    </source>
</evidence>
<evidence type="ECO:0000256" key="9">
    <source>
        <dbReference type="SAM" id="MobiDB-lite"/>
    </source>
</evidence>
<reference evidence="10 11" key="1">
    <citation type="journal article" date="2024" name="Nat. Commun.">
        <title>Phylogenomics reveals the evolutionary origins of lichenization in chlorophyte algae.</title>
        <authorList>
            <person name="Puginier C."/>
            <person name="Libourel C."/>
            <person name="Otte J."/>
            <person name="Skaloud P."/>
            <person name="Haon M."/>
            <person name="Grisel S."/>
            <person name="Petersen M."/>
            <person name="Berrin J.G."/>
            <person name="Delaux P.M."/>
            <person name="Dal Grande F."/>
            <person name="Keller J."/>
        </authorList>
    </citation>
    <scope>NUCLEOTIDE SEQUENCE [LARGE SCALE GENOMIC DNA]</scope>
    <source>
        <strain evidence="10 11">SAG 2145</strain>
    </source>
</reference>
<dbReference type="Proteomes" id="UP001438707">
    <property type="component" value="Unassembled WGS sequence"/>
</dbReference>
<keyword evidence="8" id="KW-0694">RNA-binding</keyword>
<protein>
    <submittedName>
        <fullName evidence="10">Uncharacterized protein</fullName>
    </submittedName>
</protein>
<evidence type="ECO:0000256" key="7">
    <source>
        <dbReference type="ARBA" id="ARBA00022730"/>
    </source>
</evidence>
<gene>
    <name evidence="10" type="ORF">WJX74_003910</name>
</gene>
<evidence type="ECO:0000256" key="4">
    <source>
        <dbReference type="ARBA" id="ARBA00022603"/>
    </source>
</evidence>
<feature type="compositionally biased region" description="Low complexity" evidence="9">
    <location>
        <begin position="10"/>
        <end position="19"/>
    </location>
</feature>
<comment type="caution">
    <text evidence="10">The sequence shown here is derived from an EMBL/GenBank/DDBJ whole genome shotgun (WGS) entry which is preliminary data.</text>
</comment>
<dbReference type="InterPro" id="IPR005304">
    <property type="entry name" value="Rbsml_bgen_MeTrfase_EMG1/NEP1"/>
</dbReference>
<dbReference type="EMBL" id="JALJOS010000017">
    <property type="protein sequence ID" value="KAK9827821.1"/>
    <property type="molecule type" value="Genomic_DNA"/>
</dbReference>
<keyword evidence="4" id="KW-0489">Methyltransferase</keyword>
<dbReference type="Gene3D" id="3.40.1280.10">
    <property type="match status" value="1"/>
</dbReference>
<keyword evidence="6" id="KW-0949">S-adenosyl-L-methionine</keyword>
<organism evidence="10 11">
    <name type="scientific">Apatococcus lobatus</name>
    <dbReference type="NCBI Taxonomy" id="904363"/>
    <lineage>
        <taxon>Eukaryota</taxon>
        <taxon>Viridiplantae</taxon>
        <taxon>Chlorophyta</taxon>
        <taxon>core chlorophytes</taxon>
        <taxon>Trebouxiophyceae</taxon>
        <taxon>Chlorellales</taxon>
        <taxon>Chlorellaceae</taxon>
        <taxon>Apatococcus</taxon>
    </lineage>
</organism>
<dbReference type="PANTHER" id="PTHR12636">
    <property type="entry name" value="NEP1/MRA1"/>
    <property type="match status" value="1"/>
</dbReference>
<accession>A0AAW1R226</accession>
<keyword evidence="11" id="KW-1185">Reference proteome</keyword>
<evidence type="ECO:0000256" key="8">
    <source>
        <dbReference type="ARBA" id="ARBA00022884"/>
    </source>
</evidence>
<dbReference type="InterPro" id="IPR029026">
    <property type="entry name" value="tRNA_m1G_MTases_N"/>
</dbReference>
<dbReference type="GO" id="GO:0032040">
    <property type="term" value="C:small-subunit processome"/>
    <property type="evidence" value="ECO:0007669"/>
    <property type="project" value="TreeGrafter"/>
</dbReference>
<proteinExistence type="inferred from homology"/>
<keyword evidence="7" id="KW-0699">rRNA-binding</keyword>
<dbReference type="PANTHER" id="PTHR12636:SF5">
    <property type="entry name" value="RIBOSOMAL RNA SMALL SUBUNIT METHYLTRANSFERASE NEP1"/>
    <property type="match status" value="1"/>
</dbReference>
<name>A0AAW1R226_9CHLO</name>
<feature type="region of interest" description="Disordered" evidence="9">
    <location>
        <begin position="1"/>
        <end position="34"/>
    </location>
</feature>
<dbReference type="Pfam" id="PF03587">
    <property type="entry name" value="EMG1"/>
    <property type="match status" value="1"/>
</dbReference>
<evidence type="ECO:0000313" key="10">
    <source>
        <dbReference type="EMBL" id="KAK9827821.1"/>
    </source>
</evidence>
<keyword evidence="5" id="KW-0808">Transferase</keyword>
<keyword evidence="3" id="KW-0698">rRNA processing</keyword>
<evidence type="ECO:0000256" key="1">
    <source>
        <dbReference type="ARBA" id="ARBA00008115"/>
    </source>
</evidence>
<dbReference type="SUPFAM" id="SSF75217">
    <property type="entry name" value="alpha/beta knot"/>
    <property type="match status" value="1"/>
</dbReference>
<dbReference type="InterPro" id="IPR029028">
    <property type="entry name" value="Alpha/beta_knot_MTases"/>
</dbReference>
<evidence type="ECO:0000256" key="5">
    <source>
        <dbReference type="ARBA" id="ARBA00022679"/>
    </source>
</evidence>
<comment type="similarity">
    <text evidence="1">Belongs to the class IV-like SAM-binding methyltransferase superfamily. RNA methyltransferase NEP1 family.</text>
</comment>
<dbReference type="AlphaFoldDB" id="A0AAW1R226"/>